<dbReference type="SUPFAM" id="SSF52540">
    <property type="entry name" value="P-loop containing nucleoside triphosphate hydrolases"/>
    <property type="match status" value="1"/>
</dbReference>
<dbReference type="Pfam" id="PF01695">
    <property type="entry name" value="IstB_IS21"/>
    <property type="match status" value="1"/>
</dbReference>
<dbReference type="InterPro" id="IPR027417">
    <property type="entry name" value="P-loop_NTPase"/>
</dbReference>
<evidence type="ECO:0000259" key="1">
    <source>
        <dbReference type="SMART" id="SM00382"/>
    </source>
</evidence>
<dbReference type="PANTHER" id="PTHR30050:SF8">
    <property type="entry name" value="PRIMOSOMAL PROTEIN DNAI"/>
    <property type="match status" value="1"/>
</dbReference>
<dbReference type="CDD" id="cd00009">
    <property type="entry name" value="AAA"/>
    <property type="match status" value="1"/>
</dbReference>
<evidence type="ECO:0000313" key="2">
    <source>
        <dbReference type="EMBL" id="PDO10064.1"/>
    </source>
</evidence>
<dbReference type="GO" id="GO:0005524">
    <property type="term" value="F:ATP binding"/>
    <property type="evidence" value="ECO:0007669"/>
    <property type="project" value="InterPro"/>
</dbReference>
<dbReference type="PANTHER" id="PTHR30050">
    <property type="entry name" value="CHROMOSOMAL REPLICATION INITIATOR PROTEIN DNAA"/>
    <property type="match status" value="1"/>
</dbReference>
<dbReference type="Pfam" id="PF07319">
    <property type="entry name" value="DnaI_N"/>
    <property type="match status" value="1"/>
</dbReference>
<dbReference type="InterPro" id="IPR003593">
    <property type="entry name" value="AAA+_ATPase"/>
</dbReference>
<organism evidence="2 3">
    <name type="scientific">Candidatus Reconcilbacillus cellulovorans</name>
    <dbReference type="NCBI Taxonomy" id="1906605"/>
    <lineage>
        <taxon>Bacteria</taxon>
        <taxon>Bacillati</taxon>
        <taxon>Bacillota</taxon>
        <taxon>Bacilli</taxon>
        <taxon>Bacillales</taxon>
        <taxon>Paenibacillaceae</taxon>
        <taxon>Candidatus Reconcilbacillus</taxon>
    </lineage>
</organism>
<dbReference type="NCBIfam" id="NF006505">
    <property type="entry name" value="PRK08939.1"/>
    <property type="match status" value="1"/>
</dbReference>
<comment type="caution">
    <text evidence="2">The sequence shown here is derived from an EMBL/GenBank/DDBJ whole genome shotgun (WGS) entry which is preliminary data.</text>
</comment>
<dbReference type="InterPro" id="IPR002611">
    <property type="entry name" value="IstB_ATP-bd"/>
</dbReference>
<dbReference type="GO" id="GO:0006260">
    <property type="term" value="P:DNA replication"/>
    <property type="evidence" value="ECO:0007669"/>
    <property type="project" value="TreeGrafter"/>
</dbReference>
<protein>
    <submittedName>
        <fullName evidence="2">AAA family ATPase</fullName>
    </submittedName>
</protein>
<evidence type="ECO:0000313" key="3">
    <source>
        <dbReference type="Proteomes" id="UP000243688"/>
    </source>
</evidence>
<dbReference type="Proteomes" id="UP000243688">
    <property type="component" value="Unassembled WGS sequence"/>
</dbReference>
<dbReference type="Gene3D" id="3.40.50.300">
    <property type="entry name" value="P-loop containing nucleotide triphosphate hydrolases"/>
    <property type="match status" value="1"/>
</dbReference>
<dbReference type="SMART" id="SM00382">
    <property type="entry name" value="AAA"/>
    <property type="match status" value="1"/>
</dbReference>
<dbReference type="InterPro" id="IPR009928">
    <property type="entry name" value="DnaI_N"/>
</dbReference>
<sequence>MKGLSDLLKEWMPELLDRIEEERRRVLEDPLVRRFADEHPELTELALRAHVHLLRQFSEEMRNCGKCPGLESCPNALPGHFTKLVVEMRDDGPVLYDIRSPCAKQIAWENQENIRRKIRTFHVDERALHHGYTTTEILDKDPERVAAVARILDYISATEENGLQTKGLYLVGGFGTGKTFLACYLLRELAKSGYSGAIVYMPEFVEDLKNMIGEPHRLQETVEALKTVDLLVLDDIGAENLSPWVRDHVLGSILNYRMGRKPTFFTSNHTLDELEKHFSFTARDGEEEYKGRRIMDRIRPYVDVVLVRGRNHRHG</sequence>
<reference evidence="2 3" key="1">
    <citation type="submission" date="2016-12" db="EMBL/GenBank/DDBJ databases">
        <title>Candidatus Reconcilibacillus cellulovorans genome.</title>
        <authorList>
            <person name="Kolinko S."/>
            <person name="Wu Y.-W."/>
            <person name="Tachea F."/>
            <person name="Denzel E."/>
            <person name="Hiras J."/>
            <person name="Baecker N."/>
            <person name="Chan L.J."/>
            <person name="Eichorst S.A."/>
            <person name="Frey D."/>
            <person name="Adams P.D."/>
            <person name="Pray T."/>
            <person name="Tanjore D."/>
            <person name="Petzold C.J."/>
            <person name="Gladden J.M."/>
            <person name="Simmons B.A."/>
            <person name="Singer S.W."/>
        </authorList>
    </citation>
    <scope>NUCLEOTIDE SEQUENCE [LARGE SCALE GENOMIC DNA]</scope>
    <source>
        <strain evidence="2">JTherm</strain>
    </source>
</reference>
<accession>A0A2A6DZ74</accession>
<gene>
    <name evidence="2" type="ORF">BLM47_09030</name>
</gene>
<feature type="domain" description="AAA+ ATPase" evidence="1">
    <location>
        <begin position="164"/>
        <end position="310"/>
    </location>
</feature>
<dbReference type="AlphaFoldDB" id="A0A2A6DZ74"/>
<proteinExistence type="predicted"/>
<dbReference type="EMBL" id="MOXJ01000020">
    <property type="protein sequence ID" value="PDO10064.1"/>
    <property type="molecule type" value="Genomic_DNA"/>
</dbReference>
<name>A0A2A6DZ74_9BACL</name>